<evidence type="ECO:0000256" key="1">
    <source>
        <dbReference type="ARBA" id="ARBA00034120"/>
    </source>
</evidence>
<dbReference type="KEGG" id="paa:Paes_2387"/>
<evidence type="ECO:0000259" key="2">
    <source>
        <dbReference type="PROSITE" id="PS50878"/>
    </source>
</evidence>
<keyword evidence="3" id="KW-0614">Plasmid</keyword>
<dbReference type="HOGENOM" id="CLU_013584_0_0_10"/>
<dbReference type="RefSeq" id="WP_012509582.1">
    <property type="nucleotide sequence ID" value="NC_011061.1"/>
</dbReference>
<dbReference type="PANTHER" id="PTHR34047">
    <property type="entry name" value="NUCLEAR INTRON MATURASE 1, MITOCHONDRIAL-RELATED"/>
    <property type="match status" value="1"/>
</dbReference>
<dbReference type="PANTHER" id="PTHR34047:SF8">
    <property type="entry name" value="PROTEIN YKFC"/>
    <property type="match status" value="1"/>
</dbReference>
<geneLocation type="plasmid" evidence="3 4">
    <name>pPAES01</name>
</geneLocation>
<evidence type="ECO:0000313" key="3">
    <source>
        <dbReference type="EMBL" id="ACF47377.1"/>
    </source>
</evidence>
<keyword evidence="4" id="KW-1185">Reference proteome</keyword>
<gene>
    <name evidence="3" type="ordered locus">Paes_2387</name>
</gene>
<dbReference type="CDD" id="cd01646">
    <property type="entry name" value="RT_Bac_retron_I"/>
    <property type="match status" value="1"/>
</dbReference>
<keyword evidence="3" id="KW-0548">Nucleotidyltransferase</keyword>
<dbReference type="GO" id="GO:0003964">
    <property type="term" value="F:RNA-directed DNA polymerase activity"/>
    <property type="evidence" value="ECO:0007669"/>
    <property type="project" value="UniProtKB-KW"/>
</dbReference>
<organism evidence="3 4">
    <name type="scientific">Prosthecochloris aestuarii (strain DSM 271 / SK 413)</name>
    <dbReference type="NCBI Taxonomy" id="290512"/>
    <lineage>
        <taxon>Bacteria</taxon>
        <taxon>Pseudomonadati</taxon>
        <taxon>Chlorobiota</taxon>
        <taxon>Chlorobiia</taxon>
        <taxon>Chlorobiales</taxon>
        <taxon>Chlorobiaceae</taxon>
        <taxon>Prosthecochloris</taxon>
    </lineage>
</organism>
<name>B4S9Q0_PROA2</name>
<keyword evidence="3" id="KW-0695">RNA-directed DNA polymerase</keyword>
<protein>
    <submittedName>
        <fullName evidence="3">RNA-directed DNA polymerase (Reverse transcriptase)</fullName>
    </submittedName>
</protein>
<dbReference type="InterPro" id="IPR051083">
    <property type="entry name" value="GrpII_Intron_Splice-Mob/Def"/>
</dbReference>
<reference evidence="3" key="1">
    <citation type="submission" date="2008-06" db="EMBL/GenBank/DDBJ databases">
        <title>Complete sequence of plasmid of Prosthecochloris aestuarii DSM 271.</title>
        <authorList>
            <consortium name="US DOE Joint Genome Institute"/>
            <person name="Lucas S."/>
            <person name="Copeland A."/>
            <person name="Lapidus A."/>
            <person name="Glavina del Rio T."/>
            <person name="Dalin E."/>
            <person name="Tice H."/>
            <person name="Bruce D."/>
            <person name="Goodwin L."/>
            <person name="Pitluck S."/>
            <person name="Schmutz J."/>
            <person name="Larimer F."/>
            <person name="Land M."/>
            <person name="Hauser L."/>
            <person name="Kyrpides N."/>
            <person name="Anderson I."/>
            <person name="Liu Z."/>
            <person name="Li T."/>
            <person name="Zhao F."/>
            <person name="Overmann J."/>
            <person name="Bryant D.A."/>
            <person name="Richardson P."/>
        </authorList>
    </citation>
    <scope>NUCLEOTIDE SEQUENCE [LARGE SCALE GENOMIC DNA]</scope>
    <source>
        <strain evidence="3">DSM 271</strain>
        <plasmid evidence="3">pPAES01</plasmid>
    </source>
</reference>
<dbReference type="InterPro" id="IPR000477">
    <property type="entry name" value="RT_dom"/>
</dbReference>
<comment type="similarity">
    <text evidence="1">Belongs to the bacterial reverse transcriptase family.</text>
</comment>
<evidence type="ECO:0000313" key="4">
    <source>
        <dbReference type="Proteomes" id="UP000002725"/>
    </source>
</evidence>
<keyword evidence="3" id="KW-0808">Transferase</keyword>
<dbReference type="eggNOG" id="COG3344">
    <property type="taxonomic scope" value="Bacteria"/>
</dbReference>
<accession>B4S9Q0</accession>
<dbReference type="SUPFAM" id="SSF56672">
    <property type="entry name" value="DNA/RNA polymerases"/>
    <property type="match status" value="1"/>
</dbReference>
<dbReference type="PROSITE" id="PS50878">
    <property type="entry name" value="RT_POL"/>
    <property type="match status" value="1"/>
</dbReference>
<sequence>MKRVGLLFERVVAFENLLHATRQAARGKKSQLRVAHFLFHQEKECLRLQTELKQGIWQPSGFRVFEIREPKPRRISAADFQDRVVQHALCNILGPLCERRLIFDTWACRRGKGSHLAMKRAQAFSRRFPYFLKCDIRRYFDSVDHTILKRLLWRLIKDKPVLNLLDRIIDHPLPGALPGKGLPIGNLTSQHFANLYLGELDHQLKDRMGVKAYLRYMDDMLIFADDKSRLHELVTGIEDFVKQHLQLSLRPSATLVAPVSEGVPFLGFRIFPGLVRVNGQALRRFRHRLRLHEKAYQTGKMDVESLTASVQSMIAHLQHADTHRLRQSLLSSSCALG</sequence>
<proteinExistence type="inferred from homology"/>
<dbReference type="EMBL" id="CP001109">
    <property type="protein sequence ID" value="ACF47377.1"/>
    <property type="molecule type" value="Genomic_DNA"/>
</dbReference>
<dbReference type="InterPro" id="IPR043502">
    <property type="entry name" value="DNA/RNA_pol_sf"/>
</dbReference>
<feature type="domain" description="Reverse transcriptase" evidence="2">
    <location>
        <begin position="1"/>
        <end position="270"/>
    </location>
</feature>
<dbReference type="Pfam" id="PF00078">
    <property type="entry name" value="RVT_1"/>
    <property type="match status" value="1"/>
</dbReference>
<dbReference type="AlphaFoldDB" id="B4S9Q0"/>
<dbReference type="Proteomes" id="UP000002725">
    <property type="component" value="Plasmid pPAES01"/>
</dbReference>